<evidence type="ECO:0000256" key="4">
    <source>
        <dbReference type="SAM" id="MobiDB-lite"/>
    </source>
</evidence>
<accession>A0ABV1AF42</accession>
<dbReference type="RefSeq" id="WP_302247420.1">
    <property type="nucleotide sequence ID" value="NZ_JBBMEI010000001.1"/>
</dbReference>
<organism evidence="6 7">
    <name type="scientific">Blautia intestinihominis</name>
    <dbReference type="NCBI Taxonomy" id="3133152"/>
    <lineage>
        <taxon>Bacteria</taxon>
        <taxon>Bacillati</taxon>
        <taxon>Bacillota</taxon>
        <taxon>Clostridia</taxon>
        <taxon>Lachnospirales</taxon>
        <taxon>Lachnospiraceae</taxon>
        <taxon>Blautia</taxon>
    </lineage>
</organism>
<gene>
    <name evidence="6" type="ORF">WMO75_00180</name>
</gene>
<sequence length="342" mass="39766">MWKCIRCEKENQDLAEQCENCGHGRTMDYTGHRVVSKLETEMIGAWKYDQNDPEYIRKQAVEHLQKAVELLVKSGLSGSAEKTKKVITEVKKASGLNKNFNIQMVENDHQTEQNISPFRYGGQNVLGQKESDTDRKKTQSRKRKISSKISKKELRVLNQSDLDNYKDKRNYTGKTIEEICQNFLSYEDLQHINTGQKDNIINTLKIPSDDKIYLIHDDSWFKRGIEGFAVTSRGIYSRQARCQEVFISWKEFKECTEITTKGSHNAILLDKKEIFTGFYDTLHIELLFISLYKMLNAEKPVVDIGEFDFEKSLLKLLDEEDSDADMDDIDFEKKLEESLRDL</sequence>
<reference evidence="6 7" key="1">
    <citation type="submission" date="2024-03" db="EMBL/GenBank/DDBJ databases">
        <title>Human intestinal bacterial collection.</title>
        <authorList>
            <person name="Pauvert C."/>
            <person name="Hitch T.C.A."/>
            <person name="Clavel T."/>
        </authorList>
    </citation>
    <scope>NUCLEOTIDE SEQUENCE [LARGE SCALE GENOMIC DNA]</scope>
    <source>
        <strain evidence="6 7">CLA-AA-H95</strain>
    </source>
</reference>
<evidence type="ECO:0000256" key="2">
    <source>
        <dbReference type="ARBA" id="ARBA00022771"/>
    </source>
</evidence>
<protein>
    <recommendedName>
        <fullName evidence="5">RanBP2-type domain-containing protein</fullName>
    </recommendedName>
</protein>
<feature type="region of interest" description="Disordered" evidence="4">
    <location>
        <begin position="114"/>
        <end position="147"/>
    </location>
</feature>
<dbReference type="EMBL" id="JBBMEI010000001">
    <property type="protein sequence ID" value="MEQ2356768.1"/>
    <property type="molecule type" value="Genomic_DNA"/>
</dbReference>
<keyword evidence="7" id="KW-1185">Reference proteome</keyword>
<dbReference type="InterPro" id="IPR001876">
    <property type="entry name" value="Znf_RanBP2"/>
</dbReference>
<keyword evidence="1" id="KW-0479">Metal-binding</keyword>
<dbReference type="PROSITE" id="PS01358">
    <property type="entry name" value="ZF_RANBP2_1"/>
    <property type="match status" value="1"/>
</dbReference>
<evidence type="ECO:0000313" key="7">
    <source>
        <dbReference type="Proteomes" id="UP001446032"/>
    </source>
</evidence>
<keyword evidence="2" id="KW-0863">Zinc-finger</keyword>
<evidence type="ECO:0000259" key="5">
    <source>
        <dbReference type="PROSITE" id="PS01358"/>
    </source>
</evidence>
<name>A0ABV1AF42_9FIRM</name>
<evidence type="ECO:0000256" key="1">
    <source>
        <dbReference type="ARBA" id="ARBA00022723"/>
    </source>
</evidence>
<evidence type="ECO:0000313" key="6">
    <source>
        <dbReference type="EMBL" id="MEQ2356768.1"/>
    </source>
</evidence>
<keyword evidence="3" id="KW-0862">Zinc</keyword>
<evidence type="ECO:0000256" key="3">
    <source>
        <dbReference type="ARBA" id="ARBA00022833"/>
    </source>
</evidence>
<comment type="caution">
    <text evidence="6">The sequence shown here is derived from an EMBL/GenBank/DDBJ whole genome shotgun (WGS) entry which is preliminary data.</text>
</comment>
<feature type="domain" description="RanBP2-type" evidence="5">
    <location>
        <begin position="2"/>
        <end position="21"/>
    </location>
</feature>
<proteinExistence type="predicted"/>
<dbReference type="Proteomes" id="UP001446032">
    <property type="component" value="Unassembled WGS sequence"/>
</dbReference>